<accession>A0A9D2AEQ7</accession>
<name>A0A9D2AEQ7_9FIRM</name>
<evidence type="ECO:0000313" key="1">
    <source>
        <dbReference type="EMBL" id="HIX07088.1"/>
    </source>
</evidence>
<dbReference type="InterPro" id="IPR053139">
    <property type="entry name" value="Surface_bspA-like"/>
</dbReference>
<comment type="caution">
    <text evidence="1">The sequence shown here is derived from an EMBL/GenBank/DDBJ whole genome shotgun (WGS) entry which is preliminary data.</text>
</comment>
<proteinExistence type="predicted"/>
<dbReference type="Gene3D" id="3.80.10.10">
    <property type="entry name" value="Ribonuclease Inhibitor"/>
    <property type="match status" value="3"/>
</dbReference>
<feature type="non-terminal residue" evidence="1">
    <location>
        <position position="1"/>
    </location>
</feature>
<protein>
    <submittedName>
        <fullName evidence="1">Leucine-rich repeat domain-containing protein</fullName>
    </submittedName>
</protein>
<dbReference type="PANTHER" id="PTHR45661:SF3">
    <property type="entry name" value="IG-LIKE DOMAIN-CONTAINING PROTEIN"/>
    <property type="match status" value="1"/>
</dbReference>
<dbReference type="AlphaFoldDB" id="A0A9D2AEQ7"/>
<dbReference type="Pfam" id="PF13306">
    <property type="entry name" value="LRR_5"/>
    <property type="match status" value="3"/>
</dbReference>
<reference evidence="1" key="1">
    <citation type="journal article" date="2021" name="PeerJ">
        <title>Extensive microbial diversity within the chicken gut microbiome revealed by metagenomics and culture.</title>
        <authorList>
            <person name="Gilroy R."/>
            <person name="Ravi A."/>
            <person name="Getino M."/>
            <person name="Pursley I."/>
            <person name="Horton D.L."/>
            <person name="Alikhan N.F."/>
            <person name="Baker D."/>
            <person name="Gharbi K."/>
            <person name="Hall N."/>
            <person name="Watson M."/>
            <person name="Adriaenssens E.M."/>
            <person name="Foster-Nyarko E."/>
            <person name="Jarju S."/>
            <person name="Secka A."/>
            <person name="Antonio M."/>
            <person name="Oren A."/>
            <person name="Chaudhuri R.R."/>
            <person name="La Ragione R."/>
            <person name="Hildebrand F."/>
            <person name="Pallen M.J."/>
        </authorList>
    </citation>
    <scope>NUCLEOTIDE SEQUENCE</scope>
    <source>
        <strain evidence="1">811</strain>
    </source>
</reference>
<dbReference type="InterPro" id="IPR026906">
    <property type="entry name" value="LRR_5"/>
</dbReference>
<dbReference type="EMBL" id="DXFX01000016">
    <property type="protein sequence ID" value="HIX07088.1"/>
    <property type="molecule type" value="Genomic_DNA"/>
</dbReference>
<gene>
    <name evidence="1" type="ORF">H9741_01285</name>
</gene>
<reference evidence="1" key="2">
    <citation type="submission" date="2021-04" db="EMBL/GenBank/DDBJ databases">
        <authorList>
            <person name="Gilroy R."/>
        </authorList>
    </citation>
    <scope>NUCLEOTIDE SEQUENCE</scope>
    <source>
        <strain evidence="1">811</strain>
    </source>
</reference>
<dbReference type="InterPro" id="IPR032675">
    <property type="entry name" value="LRR_dom_sf"/>
</dbReference>
<dbReference type="PANTHER" id="PTHR45661">
    <property type="entry name" value="SURFACE ANTIGEN"/>
    <property type="match status" value="1"/>
</dbReference>
<organism evidence="1 2">
    <name type="scientific">Candidatus Borkfalkia faecipullorum</name>
    <dbReference type="NCBI Taxonomy" id="2838510"/>
    <lineage>
        <taxon>Bacteria</taxon>
        <taxon>Bacillati</taxon>
        <taxon>Bacillota</taxon>
        <taxon>Clostridia</taxon>
        <taxon>Christensenellales</taxon>
        <taxon>Christensenellaceae</taxon>
        <taxon>Candidatus Borkfalkia</taxon>
    </lineage>
</organism>
<sequence>DVADASYAHWNFRDCYNLKQVIVGNGFNNYGATFMRWTQTPDNAENQIDIYVYGDNVVGLCNDSYPIGYDAGYGNNTLLTGDVFYYSEESENCYQWHYASDGETIVSGGKHVYNAKNKCKKCGAMNDYGVKYEFDGSSYYVSDNRTLNQKEVVILDTYTDGIHGERPVTFVKNSAFAGNVVLRKITLPKSVIRLDGSVFANCGNLEYVSMTGITDMAYVNLSDKGIYQGIQGIDTGNNFLDCYKLGTLIVNEKFNLYAAAESQQFLGRDRLDQNNKVIKAVPCVDIYSIGSFADSDIKAAPNGKNNLLTGIVFYKGDLDKCRRWQQDEDGIIESSAREHNYVDEICSNCGEKDAMGVIYGYNAAKGVYYVAGYNGSGENVTVFSTWDDGKNGEKPVKYLAAAAFKDNTTIKKVILPASVDSLEGSVFWGCENLEYVSMTGITNLEYTSPYGGDGRNNNFRNCFKLSVVITSNALSSNVGQFGCGATDAGNKKILDFYVDGESGAPSLDYVTADANNLCSGKVFYKGDATKCLQWNFDENGEIIHGAAEHNYKDGVCGNCGDVQSKTVTYAYNSAYACYYVTGVSSQTETELYIRATYNDGKNGEKPVKYLAAEAFKDNTTIKKVILPASVDSLEGNVFWGCVNLEYVSMTGITNLEYTSPYGGAGRNNNFRNCFKLSVVITSSALSSNVGQFGCGATDTGNKKILDFYVYGESGAPLLDYVTADANNLCSSNVYYYSETEKSGCWRYVDGVATLWA</sequence>
<dbReference type="Proteomes" id="UP000824204">
    <property type="component" value="Unassembled WGS sequence"/>
</dbReference>
<evidence type="ECO:0000313" key="2">
    <source>
        <dbReference type="Proteomes" id="UP000824204"/>
    </source>
</evidence>